<evidence type="ECO:0000256" key="5">
    <source>
        <dbReference type="ARBA" id="ARBA00022682"/>
    </source>
</evidence>
<evidence type="ECO:0000313" key="17">
    <source>
        <dbReference type="RefSeq" id="XP_022131552.1"/>
    </source>
</evidence>
<dbReference type="Gene3D" id="3.60.40.10">
    <property type="entry name" value="PPM-type phosphatase domain"/>
    <property type="match status" value="1"/>
</dbReference>
<dbReference type="GO" id="GO:0004722">
    <property type="term" value="F:protein serine/threonine phosphatase activity"/>
    <property type="evidence" value="ECO:0007669"/>
    <property type="project" value="UniProtKB-EC"/>
</dbReference>
<dbReference type="OrthoDB" id="10264738at2759"/>
<gene>
    <name evidence="17 18 19 20" type="primary">LOC111004709</name>
</gene>
<comment type="cofactor">
    <cofactor evidence="2">
        <name>Mg(2+)</name>
        <dbReference type="ChEBI" id="CHEBI:18420"/>
    </cofactor>
</comment>
<comment type="catalytic activity">
    <reaction evidence="11">
        <text>O-phospho-L-seryl-[protein] + H2O = L-seryl-[protein] + phosphate</text>
        <dbReference type="Rhea" id="RHEA:20629"/>
        <dbReference type="Rhea" id="RHEA-COMP:9863"/>
        <dbReference type="Rhea" id="RHEA-COMP:11604"/>
        <dbReference type="ChEBI" id="CHEBI:15377"/>
        <dbReference type="ChEBI" id="CHEBI:29999"/>
        <dbReference type="ChEBI" id="CHEBI:43474"/>
        <dbReference type="ChEBI" id="CHEBI:83421"/>
        <dbReference type="EC" id="3.1.3.16"/>
    </reaction>
</comment>
<evidence type="ECO:0000256" key="10">
    <source>
        <dbReference type="ARBA" id="ARBA00023211"/>
    </source>
</evidence>
<feature type="compositionally biased region" description="Polar residues" evidence="14">
    <location>
        <begin position="46"/>
        <end position="58"/>
    </location>
</feature>
<evidence type="ECO:0000256" key="12">
    <source>
        <dbReference type="ARBA" id="ARBA00048336"/>
    </source>
</evidence>
<dbReference type="PROSITE" id="PS01032">
    <property type="entry name" value="PPM_1"/>
    <property type="match status" value="1"/>
</dbReference>
<evidence type="ECO:0000313" key="18">
    <source>
        <dbReference type="RefSeq" id="XP_022131553.1"/>
    </source>
</evidence>
<dbReference type="PANTHER" id="PTHR47992">
    <property type="entry name" value="PROTEIN PHOSPHATASE"/>
    <property type="match status" value="1"/>
</dbReference>
<dbReference type="RefSeq" id="XP_022131553.1">
    <property type="nucleotide sequence ID" value="XM_022275861.1"/>
</dbReference>
<dbReference type="Proteomes" id="UP000504603">
    <property type="component" value="Unplaced"/>
</dbReference>
<sequence length="554" mass="59789">MEEMSPAVVVPFRVGNSVCDNTNMATPMDITRLKLMADTAGLLSESVTKASTDPTEVGSSDDCKSSNGEEDVGITTISVANDDKCEGVQLSVVLTQNNRNWVAADETVSHGSEEDDSLSLEGDHIYDSSCSYSIASENSSICGDDFLGSEVSSFETFSSISNAKDISSVEIAAEANLGESNVESLETQIVGSSAVAVSLEEDVGDGLSIEACNMVLQLPLEKRASEPVGRSVFEVDCVPLWGFTSVCGRRPEMEDAVATVPRFSEIPIQMLVGNRVLDGSSKPIAHQTVHFFGVYDGHGGSQVANFCRERMHLALSEEIELAKKDVAAGNIKDNCQELWRKAFTKCFLKVDAEIGGRPGAEPVAPETVGSTAVVAILCASHIIVANCGDSRAVLCRGKEPVALSVDHKPNREDEYERIEAAGGKVIQWNGHRVFGVLAMSRSIGDRYLKPWIIPDPEVMFLPRAKDDECLILASDGLWDVMTNEEVCDLARRRILLWHKKNGVTPPSERGAGIDPAAQAAAEYLSNRALQKGSKDNITVIVIDLKAQRKFKTKT</sequence>
<evidence type="ECO:0000256" key="2">
    <source>
        <dbReference type="ARBA" id="ARBA00001946"/>
    </source>
</evidence>
<dbReference type="GeneID" id="111004709"/>
<keyword evidence="16" id="KW-1185">Reference proteome</keyword>
<dbReference type="Pfam" id="PF00481">
    <property type="entry name" value="PP2C"/>
    <property type="match status" value="1"/>
</dbReference>
<evidence type="ECO:0000256" key="1">
    <source>
        <dbReference type="ARBA" id="ARBA00001936"/>
    </source>
</evidence>
<dbReference type="EC" id="3.1.3.16" evidence="4"/>
<evidence type="ECO:0000256" key="6">
    <source>
        <dbReference type="ARBA" id="ARBA00022723"/>
    </source>
</evidence>
<feature type="region of interest" description="Disordered" evidence="14">
    <location>
        <begin position="46"/>
        <end position="69"/>
    </location>
</feature>
<evidence type="ECO:0000256" key="7">
    <source>
        <dbReference type="ARBA" id="ARBA00022801"/>
    </source>
</evidence>
<keyword evidence="8" id="KW-0460">Magnesium</keyword>
<dbReference type="SMART" id="SM00332">
    <property type="entry name" value="PP2Cc"/>
    <property type="match status" value="1"/>
</dbReference>
<comment type="catalytic activity">
    <reaction evidence="12">
        <text>O-phospho-L-threonyl-[protein] + H2O = L-threonyl-[protein] + phosphate</text>
        <dbReference type="Rhea" id="RHEA:47004"/>
        <dbReference type="Rhea" id="RHEA-COMP:11060"/>
        <dbReference type="Rhea" id="RHEA-COMP:11605"/>
        <dbReference type="ChEBI" id="CHEBI:15377"/>
        <dbReference type="ChEBI" id="CHEBI:30013"/>
        <dbReference type="ChEBI" id="CHEBI:43474"/>
        <dbReference type="ChEBI" id="CHEBI:61977"/>
        <dbReference type="EC" id="3.1.3.16"/>
    </reaction>
</comment>
<evidence type="ECO:0000256" key="14">
    <source>
        <dbReference type="SAM" id="MobiDB-lite"/>
    </source>
</evidence>
<dbReference type="PROSITE" id="PS51746">
    <property type="entry name" value="PPM_2"/>
    <property type="match status" value="1"/>
</dbReference>
<comment type="cofactor">
    <cofactor evidence="1">
        <name>Mn(2+)</name>
        <dbReference type="ChEBI" id="CHEBI:29035"/>
    </cofactor>
</comment>
<evidence type="ECO:0000313" key="16">
    <source>
        <dbReference type="Proteomes" id="UP000504603"/>
    </source>
</evidence>
<dbReference type="RefSeq" id="XP_022131554.1">
    <property type="nucleotide sequence ID" value="XM_022275862.1"/>
</dbReference>
<dbReference type="InterPro" id="IPR001932">
    <property type="entry name" value="PPM-type_phosphatase-like_dom"/>
</dbReference>
<dbReference type="AlphaFoldDB" id="A0A6J1BTP2"/>
<dbReference type="SUPFAM" id="SSF81606">
    <property type="entry name" value="PP2C-like"/>
    <property type="match status" value="1"/>
</dbReference>
<accession>A0A6J1BTP2</accession>
<dbReference type="GO" id="GO:0046872">
    <property type="term" value="F:metal ion binding"/>
    <property type="evidence" value="ECO:0007669"/>
    <property type="project" value="UniProtKB-KW"/>
</dbReference>
<evidence type="ECO:0000256" key="8">
    <source>
        <dbReference type="ARBA" id="ARBA00022842"/>
    </source>
</evidence>
<dbReference type="RefSeq" id="XP_022131555.1">
    <property type="nucleotide sequence ID" value="XM_022275863.1"/>
</dbReference>
<proteinExistence type="inferred from homology"/>
<name>A0A6J1BTP2_MOMCH</name>
<evidence type="ECO:0000313" key="19">
    <source>
        <dbReference type="RefSeq" id="XP_022131554.1"/>
    </source>
</evidence>
<dbReference type="InterPro" id="IPR015655">
    <property type="entry name" value="PP2C"/>
</dbReference>
<organism evidence="16 18">
    <name type="scientific">Momordica charantia</name>
    <name type="common">Bitter gourd</name>
    <name type="synonym">Balsam pear</name>
    <dbReference type="NCBI Taxonomy" id="3673"/>
    <lineage>
        <taxon>Eukaryota</taxon>
        <taxon>Viridiplantae</taxon>
        <taxon>Streptophyta</taxon>
        <taxon>Embryophyta</taxon>
        <taxon>Tracheophyta</taxon>
        <taxon>Spermatophyta</taxon>
        <taxon>Magnoliopsida</taxon>
        <taxon>eudicotyledons</taxon>
        <taxon>Gunneridae</taxon>
        <taxon>Pentapetalae</taxon>
        <taxon>rosids</taxon>
        <taxon>fabids</taxon>
        <taxon>Cucurbitales</taxon>
        <taxon>Cucurbitaceae</taxon>
        <taxon>Momordiceae</taxon>
        <taxon>Momordica</taxon>
    </lineage>
</organism>
<keyword evidence="7 13" id="KW-0378">Hydrolase</keyword>
<evidence type="ECO:0000313" key="20">
    <source>
        <dbReference type="RefSeq" id="XP_022131555.1"/>
    </source>
</evidence>
<dbReference type="FunFam" id="3.60.40.10:FF:000025">
    <property type="entry name" value="Protein phosphatase 2C 16"/>
    <property type="match status" value="1"/>
</dbReference>
<keyword evidence="10" id="KW-0464">Manganese</keyword>
<evidence type="ECO:0000256" key="9">
    <source>
        <dbReference type="ARBA" id="ARBA00022912"/>
    </source>
</evidence>
<evidence type="ECO:0000256" key="3">
    <source>
        <dbReference type="ARBA" id="ARBA00006702"/>
    </source>
</evidence>
<dbReference type="KEGG" id="mcha:111004709"/>
<dbReference type="GO" id="GO:0009738">
    <property type="term" value="P:abscisic acid-activated signaling pathway"/>
    <property type="evidence" value="ECO:0007669"/>
    <property type="project" value="UniProtKB-KW"/>
</dbReference>
<evidence type="ECO:0000259" key="15">
    <source>
        <dbReference type="PROSITE" id="PS51746"/>
    </source>
</evidence>
<keyword evidence="9 13" id="KW-0904">Protein phosphatase</keyword>
<feature type="domain" description="PPM-type phosphatase" evidence="15">
    <location>
        <begin position="240"/>
        <end position="544"/>
    </location>
</feature>
<dbReference type="InterPro" id="IPR000222">
    <property type="entry name" value="PP2C_BS"/>
</dbReference>
<reference evidence="17 18" key="1">
    <citation type="submission" date="2025-04" db="UniProtKB">
        <authorList>
            <consortium name="RefSeq"/>
        </authorList>
    </citation>
    <scope>IDENTIFICATION</scope>
    <source>
        <strain evidence="17 18">OHB3-1</strain>
    </source>
</reference>
<keyword evidence="5" id="KW-0938">Abscisic acid signaling pathway</keyword>
<dbReference type="InterPro" id="IPR036457">
    <property type="entry name" value="PPM-type-like_dom_sf"/>
</dbReference>
<evidence type="ECO:0000256" key="4">
    <source>
        <dbReference type="ARBA" id="ARBA00013081"/>
    </source>
</evidence>
<comment type="similarity">
    <text evidence="3 13">Belongs to the PP2C family.</text>
</comment>
<dbReference type="RefSeq" id="XP_022131552.1">
    <property type="nucleotide sequence ID" value="XM_022275860.1"/>
</dbReference>
<protein>
    <recommendedName>
        <fullName evidence="4">protein-serine/threonine phosphatase</fullName>
        <ecNumber evidence="4">3.1.3.16</ecNumber>
    </recommendedName>
</protein>
<evidence type="ECO:0000256" key="11">
    <source>
        <dbReference type="ARBA" id="ARBA00047761"/>
    </source>
</evidence>
<keyword evidence="6" id="KW-0479">Metal-binding</keyword>
<dbReference type="CDD" id="cd00143">
    <property type="entry name" value="PP2Cc"/>
    <property type="match status" value="1"/>
</dbReference>
<evidence type="ECO:0000256" key="13">
    <source>
        <dbReference type="RuleBase" id="RU003465"/>
    </source>
</evidence>